<evidence type="ECO:0008006" key="11">
    <source>
        <dbReference type="Google" id="ProtNLM"/>
    </source>
</evidence>
<dbReference type="EMBL" id="UYRV01133484">
    <property type="protein sequence ID" value="VDN38066.1"/>
    <property type="molecule type" value="Genomic_DNA"/>
</dbReference>
<evidence type="ECO:0000313" key="9">
    <source>
        <dbReference type="EMBL" id="VDN38066.1"/>
    </source>
</evidence>
<keyword evidence="10" id="KW-1185">Reference proteome</keyword>
<accession>A0A3P7R4D9</accession>
<dbReference type="Pfam" id="PF01496">
    <property type="entry name" value="V_ATPase_I"/>
    <property type="match status" value="1"/>
</dbReference>
<comment type="subcellular location">
    <subcellularLocation>
        <location evidence="1">Membrane</location>
        <topology evidence="1">Multi-pass membrane protein</topology>
    </subcellularLocation>
</comment>
<proteinExistence type="inferred from homology"/>
<keyword evidence="6" id="KW-0406">Ion transport</keyword>
<keyword evidence="3" id="KW-0813">Transport</keyword>
<evidence type="ECO:0000256" key="2">
    <source>
        <dbReference type="ARBA" id="ARBA00009904"/>
    </source>
</evidence>
<dbReference type="GO" id="GO:0046961">
    <property type="term" value="F:proton-transporting ATPase activity, rotational mechanism"/>
    <property type="evidence" value="ECO:0007669"/>
    <property type="project" value="InterPro"/>
</dbReference>
<dbReference type="Proteomes" id="UP000271889">
    <property type="component" value="Unassembled WGS sequence"/>
</dbReference>
<organism evidence="9 10">
    <name type="scientific">Cylicostephanus goldi</name>
    <name type="common">Nematode worm</name>
    <dbReference type="NCBI Taxonomy" id="71465"/>
    <lineage>
        <taxon>Eukaryota</taxon>
        <taxon>Metazoa</taxon>
        <taxon>Ecdysozoa</taxon>
        <taxon>Nematoda</taxon>
        <taxon>Chromadorea</taxon>
        <taxon>Rhabditida</taxon>
        <taxon>Rhabditina</taxon>
        <taxon>Rhabditomorpha</taxon>
        <taxon>Strongyloidea</taxon>
        <taxon>Strongylidae</taxon>
        <taxon>Cylicostephanus</taxon>
    </lineage>
</organism>
<protein>
    <recommendedName>
        <fullName evidence="11">V-type proton ATPase subunit a</fullName>
    </recommendedName>
</protein>
<evidence type="ECO:0000256" key="5">
    <source>
        <dbReference type="ARBA" id="ARBA00022989"/>
    </source>
</evidence>
<evidence type="ECO:0000256" key="7">
    <source>
        <dbReference type="ARBA" id="ARBA00023136"/>
    </source>
</evidence>
<reference evidence="9 10" key="1">
    <citation type="submission" date="2018-11" db="EMBL/GenBank/DDBJ databases">
        <authorList>
            <consortium name="Pathogen Informatics"/>
        </authorList>
    </citation>
    <scope>NUCLEOTIDE SEQUENCE [LARGE SCALE GENOMIC DNA]</scope>
</reference>
<gene>
    <name evidence="9" type="ORF">CGOC_LOCUS13626</name>
</gene>
<dbReference type="AlphaFoldDB" id="A0A3P7R4D9"/>
<comment type="similarity">
    <text evidence="2">Belongs to the V-ATPase 116 kDa subunit family.</text>
</comment>
<dbReference type="GO" id="GO:0033179">
    <property type="term" value="C:proton-transporting V-type ATPase, V0 domain"/>
    <property type="evidence" value="ECO:0007669"/>
    <property type="project" value="InterPro"/>
</dbReference>
<name>A0A3P7R4D9_CYLGO</name>
<keyword evidence="4 8" id="KW-0812">Transmembrane</keyword>
<dbReference type="InterPro" id="IPR002490">
    <property type="entry name" value="V-ATPase_116kDa_su"/>
</dbReference>
<evidence type="ECO:0000256" key="6">
    <source>
        <dbReference type="ARBA" id="ARBA00023065"/>
    </source>
</evidence>
<evidence type="ECO:0000313" key="10">
    <source>
        <dbReference type="Proteomes" id="UP000271889"/>
    </source>
</evidence>
<evidence type="ECO:0000256" key="1">
    <source>
        <dbReference type="ARBA" id="ARBA00004141"/>
    </source>
</evidence>
<evidence type="ECO:0000256" key="3">
    <source>
        <dbReference type="ARBA" id="ARBA00022448"/>
    </source>
</evidence>
<sequence>MFMFKTMGKGFVEEDGTQKFQCYLNNWYAGQGIVERILLLVAVVQVPLMLFAKPMLLRRRSRSADENYQILRDEVRNVTV</sequence>
<dbReference type="OrthoDB" id="10264220at2759"/>
<keyword evidence="5 8" id="KW-1133">Transmembrane helix</keyword>
<feature type="transmembrane region" description="Helical" evidence="8">
    <location>
        <begin position="33"/>
        <end position="52"/>
    </location>
</feature>
<keyword evidence="7 8" id="KW-0472">Membrane</keyword>
<evidence type="ECO:0000256" key="4">
    <source>
        <dbReference type="ARBA" id="ARBA00022692"/>
    </source>
</evidence>
<evidence type="ECO:0000256" key="8">
    <source>
        <dbReference type="SAM" id="Phobius"/>
    </source>
</evidence>